<proteinExistence type="predicted"/>
<gene>
    <name evidence="2" type="ORF">EG68_03610</name>
</gene>
<feature type="chain" id="PRO_5035838670" evidence="1">
    <location>
        <begin position="30"/>
        <end position="101"/>
    </location>
</feature>
<dbReference type="EMBL" id="JTDE01001260">
    <property type="protein sequence ID" value="KAF7259311.1"/>
    <property type="molecule type" value="Genomic_DNA"/>
</dbReference>
<evidence type="ECO:0000256" key="1">
    <source>
        <dbReference type="SAM" id="SignalP"/>
    </source>
</evidence>
<comment type="caution">
    <text evidence="2">The sequence shown here is derived from an EMBL/GenBank/DDBJ whole genome shotgun (WGS) entry which is preliminary data.</text>
</comment>
<evidence type="ECO:0000313" key="3">
    <source>
        <dbReference type="Proteomes" id="UP000822476"/>
    </source>
</evidence>
<keyword evidence="1" id="KW-0732">Signal</keyword>
<keyword evidence="3" id="KW-1185">Reference proteome</keyword>
<evidence type="ECO:0000313" key="2">
    <source>
        <dbReference type="EMBL" id="KAF7259311.1"/>
    </source>
</evidence>
<dbReference type="Proteomes" id="UP000822476">
    <property type="component" value="Unassembled WGS sequence"/>
</dbReference>
<protein>
    <submittedName>
        <fullName evidence="2">Uncharacterized protein</fullName>
    </submittedName>
</protein>
<name>A0A8S9Z2D1_9TREM</name>
<feature type="signal peptide" evidence="1">
    <location>
        <begin position="1"/>
        <end position="29"/>
    </location>
</feature>
<sequence length="101" mass="11292">MLVKRRSCRLNKHFLIPCLIMLLLMDISTQFVRHNLKYSHIKSVMSHVAGTSCTDKPLVTPQNSLTSAWQNDDSHCISTSDQTIANEATLASAGPHYNTHV</sequence>
<accession>A0A8S9Z2D1</accession>
<organism evidence="2 3">
    <name type="scientific">Paragonimus skrjabini miyazakii</name>
    <dbReference type="NCBI Taxonomy" id="59628"/>
    <lineage>
        <taxon>Eukaryota</taxon>
        <taxon>Metazoa</taxon>
        <taxon>Spiralia</taxon>
        <taxon>Lophotrochozoa</taxon>
        <taxon>Platyhelminthes</taxon>
        <taxon>Trematoda</taxon>
        <taxon>Digenea</taxon>
        <taxon>Plagiorchiida</taxon>
        <taxon>Troglotremata</taxon>
        <taxon>Troglotrematidae</taxon>
        <taxon>Paragonimus</taxon>
    </lineage>
</organism>
<reference evidence="2" key="1">
    <citation type="submission" date="2019-07" db="EMBL/GenBank/DDBJ databases">
        <title>Annotation for the trematode Paragonimus miyazaki's.</title>
        <authorList>
            <person name="Choi Y.-J."/>
        </authorList>
    </citation>
    <scope>NUCLEOTIDE SEQUENCE</scope>
    <source>
        <strain evidence="2">Japan</strain>
    </source>
</reference>
<dbReference type="AlphaFoldDB" id="A0A8S9Z2D1"/>